<keyword evidence="7" id="KW-1185">Reference proteome</keyword>
<organism evidence="6 7">
    <name type="scientific">Carboxydocella sporoproducens DSM 16521</name>
    <dbReference type="NCBI Taxonomy" id="1121270"/>
    <lineage>
        <taxon>Bacteria</taxon>
        <taxon>Bacillati</taxon>
        <taxon>Bacillota</taxon>
        <taxon>Clostridia</taxon>
        <taxon>Eubacteriales</taxon>
        <taxon>Clostridiales Family XVI. Incertae Sedis</taxon>
        <taxon>Carboxydocella</taxon>
    </lineage>
</organism>
<dbReference type="GO" id="GO:0005524">
    <property type="term" value="F:ATP binding"/>
    <property type="evidence" value="ECO:0007669"/>
    <property type="project" value="InterPro"/>
</dbReference>
<dbReference type="SUPFAM" id="SSF56091">
    <property type="entry name" value="DNA ligase/mRNA capping enzyme, catalytic domain"/>
    <property type="match status" value="1"/>
</dbReference>
<feature type="domain" description="ATP-dependent DNA ligase family profile" evidence="5">
    <location>
        <begin position="104"/>
        <end position="188"/>
    </location>
</feature>
<dbReference type="Gene3D" id="3.30.1490.70">
    <property type="match status" value="1"/>
</dbReference>
<evidence type="ECO:0000313" key="6">
    <source>
        <dbReference type="EMBL" id="SJZ76252.1"/>
    </source>
</evidence>
<reference evidence="7" key="1">
    <citation type="submission" date="2017-02" db="EMBL/GenBank/DDBJ databases">
        <authorList>
            <person name="Varghese N."/>
            <person name="Submissions S."/>
        </authorList>
    </citation>
    <scope>NUCLEOTIDE SEQUENCE [LARGE SCALE GENOMIC DNA]</scope>
    <source>
        <strain evidence="7">DSM 16521</strain>
    </source>
</reference>
<dbReference type="Pfam" id="PF04679">
    <property type="entry name" value="DNA_ligase_A_C"/>
    <property type="match status" value="1"/>
</dbReference>
<comment type="similarity">
    <text evidence="1">Belongs to the ATP-dependent DNA ligase family.</text>
</comment>
<evidence type="ECO:0000256" key="4">
    <source>
        <dbReference type="ARBA" id="ARBA00034003"/>
    </source>
</evidence>
<dbReference type="EC" id="6.5.1.1" evidence="2"/>
<dbReference type="GO" id="GO:0006281">
    <property type="term" value="P:DNA repair"/>
    <property type="evidence" value="ECO:0007669"/>
    <property type="project" value="InterPro"/>
</dbReference>
<dbReference type="InterPro" id="IPR012340">
    <property type="entry name" value="NA-bd_OB-fold"/>
</dbReference>
<evidence type="ECO:0000259" key="5">
    <source>
        <dbReference type="PROSITE" id="PS50160"/>
    </source>
</evidence>
<dbReference type="GO" id="GO:0006310">
    <property type="term" value="P:DNA recombination"/>
    <property type="evidence" value="ECO:0007669"/>
    <property type="project" value="InterPro"/>
</dbReference>
<dbReference type="Gene3D" id="2.40.50.140">
    <property type="entry name" value="Nucleic acid-binding proteins"/>
    <property type="match status" value="1"/>
</dbReference>
<dbReference type="Gene3D" id="3.30.470.30">
    <property type="entry name" value="DNA ligase/mRNA capping enzyme"/>
    <property type="match status" value="1"/>
</dbReference>
<dbReference type="SUPFAM" id="SSF50249">
    <property type="entry name" value="Nucleic acid-binding proteins"/>
    <property type="match status" value="1"/>
</dbReference>
<dbReference type="PROSITE" id="PS50160">
    <property type="entry name" value="DNA_LIGASE_A3"/>
    <property type="match status" value="1"/>
</dbReference>
<dbReference type="GO" id="GO:0003910">
    <property type="term" value="F:DNA ligase (ATP) activity"/>
    <property type="evidence" value="ECO:0007669"/>
    <property type="project" value="UniProtKB-EC"/>
</dbReference>
<dbReference type="InterPro" id="IPR012310">
    <property type="entry name" value="DNA_ligase_ATP-dep_cent"/>
</dbReference>
<dbReference type="PANTHER" id="PTHR45674">
    <property type="entry name" value="DNA LIGASE 1/3 FAMILY MEMBER"/>
    <property type="match status" value="1"/>
</dbReference>
<dbReference type="Pfam" id="PF01068">
    <property type="entry name" value="DNA_ligase_A_M"/>
    <property type="match status" value="1"/>
</dbReference>
<dbReference type="InterPro" id="IPR012309">
    <property type="entry name" value="DNA_ligase_ATP-dep_C"/>
</dbReference>
<dbReference type="EMBL" id="FUXM01000006">
    <property type="protein sequence ID" value="SJZ76252.1"/>
    <property type="molecule type" value="Genomic_DNA"/>
</dbReference>
<accession>A0A1T4NAH5</accession>
<dbReference type="CDD" id="cd07906">
    <property type="entry name" value="Adenylation_DNA_ligase_LigD_LigC"/>
    <property type="match status" value="1"/>
</dbReference>
<dbReference type="PANTHER" id="PTHR45674:SF4">
    <property type="entry name" value="DNA LIGASE 1"/>
    <property type="match status" value="1"/>
</dbReference>
<protein>
    <recommendedName>
        <fullName evidence="2">DNA ligase (ATP)</fullName>
        <ecNumber evidence="2">6.5.1.1</ecNumber>
    </recommendedName>
</protein>
<evidence type="ECO:0000256" key="2">
    <source>
        <dbReference type="ARBA" id="ARBA00012727"/>
    </source>
</evidence>
<dbReference type="AlphaFoldDB" id="A0A1T4NAH5"/>
<sequence length="289" mass="33854">MPLFYPPMLGTLWREEWPINWYYEVKWDGIRALLYLEEGGWRLLSRRGQLLNHAFPALEDLRSAFSFLPVVLDGELVAFDQQGRLSFSAILKQMQGKQTLPWYYWVFDCLHLGEPLLHLPLRERKEKLARSFPHHPLAGPVQWYQGEQARLLWQKVKELELEGMMAKDPESPYLPGKRSQHWLKIKREQRLELSILGFTRENRPVSSLLVGEISPAGEKKVRCKVNCSLPAPRYQALVQLLRALTLEQEGNIFWVQPLLIAEVAYLELTAENQLRHPRLLGIRKQEEKK</sequence>
<dbReference type="RefSeq" id="WP_078664958.1">
    <property type="nucleotide sequence ID" value="NZ_FUXM01000006.1"/>
</dbReference>
<gene>
    <name evidence="6" type="ORF">SAMN02745885_00859</name>
</gene>
<dbReference type="InterPro" id="IPR050191">
    <property type="entry name" value="ATP-dep_DNA_ligase"/>
</dbReference>
<dbReference type="Proteomes" id="UP000189933">
    <property type="component" value="Unassembled WGS sequence"/>
</dbReference>
<comment type="catalytic activity">
    <reaction evidence="4">
        <text>ATP + (deoxyribonucleotide)n-3'-hydroxyl + 5'-phospho-(deoxyribonucleotide)m = (deoxyribonucleotide)n+m + AMP + diphosphate.</text>
        <dbReference type="EC" id="6.5.1.1"/>
    </reaction>
</comment>
<name>A0A1T4NAH5_9FIRM</name>
<evidence type="ECO:0000313" key="7">
    <source>
        <dbReference type="Proteomes" id="UP000189933"/>
    </source>
</evidence>
<proteinExistence type="inferred from homology"/>
<dbReference type="OrthoDB" id="9802472at2"/>
<evidence type="ECO:0000256" key="1">
    <source>
        <dbReference type="ARBA" id="ARBA00007572"/>
    </source>
</evidence>
<evidence type="ECO:0000256" key="3">
    <source>
        <dbReference type="ARBA" id="ARBA00022598"/>
    </source>
</evidence>
<keyword evidence="3" id="KW-0436">Ligase</keyword>